<sequence length="135" mass="14531">MIDADKAGLDADALVHLDHAEMPDTYADSVKLLGEMRDKIRDGFAAGNVEEADGPLHEVGHLLEHIETLVAKSSLSDDQKKQAANAIESLFDSFGEVDARVHDKQGKAGKEYSDVTESVDASIKVLADLVDATKK</sequence>
<dbReference type="Proteomes" id="UP001500840">
    <property type="component" value="Unassembled WGS sequence"/>
</dbReference>
<protein>
    <submittedName>
        <fullName evidence="1">Uncharacterized protein</fullName>
    </submittedName>
</protein>
<gene>
    <name evidence="1" type="ORF">GCM10023156_43680</name>
</gene>
<reference evidence="2" key="1">
    <citation type="journal article" date="2019" name="Int. J. Syst. Evol. Microbiol.">
        <title>The Global Catalogue of Microorganisms (GCM) 10K type strain sequencing project: providing services to taxonomists for standard genome sequencing and annotation.</title>
        <authorList>
            <consortium name="The Broad Institute Genomics Platform"/>
            <consortium name="The Broad Institute Genome Sequencing Center for Infectious Disease"/>
            <person name="Wu L."/>
            <person name="Ma J."/>
        </authorList>
    </citation>
    <scope>NUCLEOTIDE SEQUENCE [LARGE SCALE GENOMIC DNA]</scope>
    <source>
        <strain evidence="2">JCM 17759</strain>
    </source>
</reference>
<proteinExistence type="predicted"/>
<organism evidence="1 2">
    <name type="scientific">Novipirellula rosea</name>
    <dbReference type="NCBI Taxonomy" id="1031540"/>
    <lineage>
        <taxon>Bacteria</taxon>
        <taxon>Pseudomonadati</taxon>
        <taxon>Planctomycetota</taxon>
        <taxon>Planctomycetia</taxon>
        <taxon>Pirellulales</taxon>
        <taxon>Pirellulaceae</taxon>
        <taxon>Novipirellula</taxon>
    </lineage>
</organism>
<accession>A0ABP8N4S3</accession>
<dbReference type="EMBL" id="BAABGA010000054">
    <property type="protein sequence ID" value="GAA4461312.1"/>
    <property type="molecule type" value="Genomic_DNA"/>
</dbReference>
<evidence type="ECO:0000313" key="1">
    <source>
        <dbReference type="EMBL" id="GAA4461312.1"/>
    </source>
</evidence>
<keyword evidence="2" id="KW-1185">Reference proteome</keyword>
<name>A0ABP8N4S3_9BACT</name>
<evidence type="ECO:0000313" key="2">
    <source>
        <dbReference type="Proteomes" id="UP001500840"/>
    </source>
</evidence>
<comment type="caution">
    <text evidence="1">The sequence shown here is derived from an EMBL/GenBank/DDBJ whole genome shotgun (WGS) entry which is preliminary data.</text>
</comment>